<evidence type="ECO:0000259" key="2">
    <source>
        <dbReference type="Pfam" id="PF24750"/>
    </source>
</evidence>
<keyword evidence="4" id="KW-1185">Reference proteome</keyword>
<protein>
    <recommendedName>
        <fullName evidence="5">F-box domain-containing protein</fullName>
    </recommendedName>
</protein>
<evidence type="ECO:0000259" key="1">
    <source>
        <dbReference type="Pfam" id="PF12937"/>
    </source>
</evidence>
<dbReference type="InterPro" id="IPR001810">
    <property type="entry name" value="F-box_dom"/>
</dbReference>
<gene>
    <name evidence="3" type="ORF">Tsubulata_038879</name>
</gene>
<dbReference type="OrthoDB" id="813179at2759"/>
<dbReference type="InterPro" id="IPR055290">
    <property type="entry name" value="At3g26010-like"/>
</dbReference>
<organism evidence="3 4">
    <name type="scientific">Turnera subulata</name>
    <dbReference type="NCBI Taxonomy" id="218843"/>
    <lineage>
        <taxon>Eukaryota</taxon>
        <taxon>Viridiplantae</taxon>
        <taxon>Streptophyta</taxon>
        <taxon>Embryophyta</taxon>
        <taxon>Tracheophyta</taxon>
        <taxon>Spermatophyta</taxon>
        <taxon>Magnoliopsida</taxon>
        <taxon>eudicotyledons</taxon>
        <taxon>Gunneridae</taxon>
        <taxon>Pentapetalae</taxon>
        <taxon>rosids</taxon>
        <taxon>fabids</taxon>
        <taxon>Malpighiales</taxon>
        <taxon>Passifloraceae</taxon>
        <taxon>Turnera</taxon>
    </lineage>
</organism>
<dbReference type="InterPro" id="IPR056592">
    <property type="entry name" value="Beta-prop_At3g26010-like"/>
</dbReference>
<dbReference type="Proteomes" id="UP001141552">
    <property type="component" value="Unassembled WGS sequence"/>
</dbReference>
<dbReference type="Gene3D" id="1.20.1280.50">
    <property type="match status" value="1"/>
</dbReference>
<reference evidence="3" key="2">
    <citation type="journal article" date="2023" name="Plants (Basel)">
        <title>Annotation of the Turnera subulata (Passifloraceae) Draft Genome Reveals the S-Locus Evolved after the Divergence of Turneroideae from Passifloroideae in a Stepwise Manner.</title>
        <authorList>
            <person name="Henning P.M."/>
            <person name="Roalson E.H."/>
            <person name="Mir W."/>
            <person name="McCubbin A.G."/>
            <person name="Shore J.S."/>
        </authorList>
    </citation>
    <scope>NUCLEOTIDE SEQUENCE</scope>
    <source>
        <strain evidence="3">F60SS</strain>
    </source>
</reference>
<comment type="caution">
    <text evidence="3">The sequence shown here is derived from an EMBL/GenBank/DDBJ whole genome shotgun (WGS) entry which is preliminary data.</text>
</comment>
<sequence>MEQSITFFFDLSKATQTHKRKRSKTHWRTRRRRRRIFESSSSSSSRWFPPPSSDQLSDDFSVADYLLVEVFCRLPSIQSLVQCMIVCKAWYRIISTHYFLTRFINHHMIINNNVDDDDRTGNVLVNRSYHNNPYNLIFCYTKKERHEDMCPIYRHHHKYLLSNFQNLGFDFRFLSPRRKKKEEGDFDILDTCNDLFLCALRSTSQVISSPEIPRYDDMYLCNPKWFVTQREGAWFFSRHVIHNHTLGVKQSLLVPLILDLIVMAISHQRVYLNKWSLGTELYMSRLCPFRRGLQLTDILDRERVYRLSNLVAWNGKVHWYNGKDIIAFDPFHIQNHPCSFIKGPDTPTQDHHLCQCCLSVCGGSLRLMKIHSSACTVMVWELKDCKPGSWSLEHNVNLDSAPYIWRLTCHPTDPNVIYFLQDKDVISFNLKAESSEIIAQTPGMLFSRYFIRTLPVVLPSWPTPIPRRRRLPSSRSWFRFGGNKNVFSRTVF</sequence>
<accession>A0A9Q0F7K5</accession>
<dbReference type="SUPFAM" id="SSF81383">
    <property type="entry name" value="F-box domain"/>
    <property type="match status" value="1"/>
</dbReference>
<reference evidence="3" key="1">
    <citation type="submission" date="2022-02" db="EMBL/GenBank/DDBJ databases">
        <authorList>
            <person name="Henning P.M."/>
            <person name="McCubbin A.G."/>
            <person name="Shore J.S."/>
        </authorList>
    </citation>
    <scope>NUCLEOTIDE SEQUENCE</scope>
    <source>
        <strain evidence="3">F60SS</strain>
        <tissue evidence="3">Leaves</tissue>
    </source>
</reference>
<evidence type="ECO:0000313" key="3">
    <source>
        <dbReference type="EMBL" id="KAJ4825650.1"/>
    </source>
</evidence>
<dbReference type="Pfam" id="PF12937">
    <property type="entry name" value="F-box-like"/>
    <property type="match status" value="1"/>
</dbReference>
<dbReference type="Pfam" id="PF24750">
    <property type="entry name" value="b-prop_At3g26010-like"/>
    <property type="match status" value="1"/>
</dbReference>
<evidence type="ECO:0008006" key="5">
    <source>
        <dbReference type="Google" id="ProtNLM"/>
    </source>
</evidence>
<dbReference type="EMBL" id="JAKUCV010006842">
    <property type="protein sequence ID" value="KAJ4825650.1"/>
    <property type="molecule type" value="Genomic_DNA"/>
</dbReference>
<proteinExistence type="predicted"/>
<dbReference type="PANTHER" id="PTHR35546">
    <property type="entry name" value="F-BOX PROTEIN INTERACTION DOMAIN PROTEIN-RELATED"/>
    <property type="match status" value="1"/>
</dbReference>
<feature type="domain" description="F-box protein At3g26010-like beta-propeller" evidence="2">
    <location>
        <begin position="306"/>
        <end position="439"/>
    </location>
</feature>
<name>A0A9Q0F7K5_9ROSI</name>
<feature type="domain" description="F-box" evidence="1">
    <location>
        <begin position="66"/>
        <end position="99"/>
    </location>
</feature>
<evidence type="ECO:0000313" key="4">
    <source>
        <dbReference type="Proteomes" id="UP001141552"/>
    </source>
</evidence>
<dbReference type="AlphaFoldDB" id="A0A9Q0F7K5"/>
<dbReference type="InterPro" id="IPR036047">
    <property type="entry name" value="F-box-like_dom_sf"/>
</dbReference>
<dbReference type="PANTHER" id="PTHR35546:SF128">
    <property type="entry name" value="F-BOX ASSOCIATED DOMAIN-CONTAINING PROTEIN"/>
    <property type="match status" value="1"/>
</dbReference>